<comment type="caution">
    <text evidence="2">The sequence shown here is derived from an EMBL/GenBank/DDBJ whole genome shotgun (WGS) entry which is preliminary data.</text>
</comment>
<evidence type="ECO:0000313" key="3">
    <source>
        <dbReference type="Proteomes" id="UP000218231"/>
    </source>
</evidence>
<name>A0A2A2K4B0_9BILA</name>
<dbReference type="AlphaFoldDB" id="A0A2A2K4B0"/>
<accession>A0A2A2K4B0</accession>
<evidence type="ECO:0000313" key="2">
    <source>
        <dbReference type="EMBL" id="PAV68639.1"/>
    </source>
</evidence>
<dbReference type="EMBL" id="LIAE01009715">
    <property type="protein sequence ID" value="PAV68639.1"/>
    <property type="molecule type" value="Genomic_DNA"/>
</dbReference>
<feature type="compositionally biased region" description="Polar residues" evidence="1">
    <location>
        <begin position="148"/>
        <end position="160"/>
    </location>
</feature>
<protein>
    <submittedName>
        <fullName evidence="2">Uncharacterized protein</fullName>
    </submittedName>
</protein>
<dbReference type="Proteomes" id="UP000218231">
    <property type="component" value="Unassembled WGS sequence"/>
</dbReference>
<feature type="compositionally biased region" description="Basic and acidic residues" evidence="1">
    <location>
        <begin position="178"/>
        <end position="193"/>
    </location>
</feature>
<organism evidence="2 3">
    <name type="scientific">Diploscapter pachys</name>
    <dbReference type="NCBI Taxonomy" id="2018661"/>
    <lineage>
        <taxon>Eukaryota</taxon>
        <taxon>Metazoa</taxon>
        <taxon>Ecdysozoa</taxon>
        <taxon>Nematoda</taxon>
        <taxon>Chromadorea</taxon>
        <taxon>Rhabditida</taxon>
        <taxon>Rhabditina</taxon>
        <taxon>Rhabditomorpha</taxon>
        <taxon>Rhabditoidea</taxon>
        <taxon>Rhabditidae</taxon>
        <taxon>Diploscapter</taxon>
    </lineage>
</organism>
<proteinExistence type="predicted"/>
<sequence>MPHYRVYVLNDHDKISKATDIQARDDTHAFEAAEKIQDAQPLEIWQGTRLVGRYDRYLVRLGSAQDPDELLAISRDVQKVCYRLAVLIGVDRHGLTPAQYDDVNAVVLVRLPIKRYSSRGPSHDSNRPPRAALHPYVFDRLRKARNDATQPLKSASQGQHRLSGPLPHRSGRTALPRVPDHDAQPHQGSDRRCQPGLRRRFAGRHAQAAGRGQLRLDQLLQRDGPVRQRRPLGHDRPVDPQLRSALHTLASGQLLHRRSLLDVRRLHPGSGDLWPASPDRGGGRLTSLKFVENSNIGVANDLHAPLAPDWRDFRRGKGRRSIRGLCDGVPRAVRLHRNVSPVPETASNIEGGVKLALAGTGPSGTIAVFRQTLTDCSRDTACVAFMPMWRIAMSAHSACANGWVCGVKDCSSTSCPSSTMPKGIPSSKIRSNMPC</sequence>
<feature type="compositionally biased region" description="Low complexity" evidence="1">
    <location>
        <begin position="204"/>
        <end position="223"/>
    </location>
</feature>
<feature type="region of interest" description="Disordered" evidence="1">
    <location>
        <begin position="148"/>
        <end position="240"/>
    </location>
</feature>
<gene>
    <name evidence="2" type="ORF">WR25_20993</name>
</gene>
<evidence type="ECO:0000256" key="1">
    <source>
        <dbReference type="SAM" id="MobiDB-lite"/>
    </source>
</evidence>
<reference evidence="2 3" key="1">
    <citation type="journal article" date="2017" name="Curr. Biol.">
        <title>Genome architecture and evolution of a unichromosomal asexual nematode.</title>
        <authorList>
            <person name="Fradin H."/>
            <person name="Zegar C."/>
            <person name="Gutwein M."/>
            <person name="Lucas J."/>
            <person name="Kovtun M."/>
            <person name="Corcoran D."/>
            <person name="Baugh L.R."/>
            <person name="Kiontke K."/>
            <person name="Gunsalus K."/>
            <person name="Fitch D.H."/>
            <person name="Piano F."/>
        </authorList>
    </citation>
    <scope>NUCLEOTIDE SEQUENCE [LARGE SCALE GENOMIC DNA]</scope>
    <source>
        <strain evidence="2">PF1309</strain>
    </source>
</reference>
<keyword evidence="3" id="KW-1185">Reference proteome</keyword>